<reference evidence="11 12" key="1">
    <citation type="journal article" date="2024" name="bioRxiv">
        <title>A reference genome for Trichogramma kaykai: A tiny desert-dwelling parasitoid wasp with competing sex-ratio distorters.</title>
        <authorList>
            <person name="Culotta J."/>
            <person name="Lindsey A.R."/>
        </authorList>
    </citation>
    <scope>NUCLEOTIDE SEQUENCE [LARGE SCALE GENOMIC DNA]</scope>
    <source>
        <strain evidence="11 12">KSX58</strain>
    </source>
</reference>
<evidence type="ECO:0000313" key="11">
    <source>
        <dbReference type="EMBL" id="KAL3404358.1"/>
    </source>
</evidence>
<evidence type="ECO:0000256" key="6">
    <source>
        <dbReference type="ARBA" id="ARBA00037585"/>
    </source>
</evidence>
<evidence type="ECO:0000256" key="7">
    <source>
        <dbReference type="ARBA" id="ARBA00041108"/>
    </source>
</evidence>
<evidence type="ECO:0000256" key="3">
    <source>
        <dbReference type="ARBA" id="ARBA00022737"/>
    </source>
</evidence>
<dbReference type="PROSITE" id="PS51914">
    <property type="entry name" value="MRH"/>
    <property type="match status" value="2"/>
</dbReference>
<keyword evidence="12" id="KW-1185">Reference proteome</keyword>
<dbReference type="InterPro" id="IPR045149">
    <property type="entry name" value="OS-9-like"/>
</dbReference>
<proteinExistence type="predicted"/>
<dbReference type="SUPFAM" id="SSF50911">
    <property type="entry name" value="Mannose 6-phosphate receptor domain"/>
    <property type="match status" value="2"/>
</dbReference>
<dbReference type="FunFam" id="2.70.130.10:FF:000003">
    <property type="entry name" value="Endoplasmic reticulum lectin 1"/>
    <property type="match status" value="1"/>
</dbReference>
<dbReference type="FunFam" id="2.70.130.10:FF:000001">
    <property type="entry name" value="Endoplasmic reticulum lectin 1"/>
    <property type="match status" value="1"/>
</dbReference>
<sequence>MNRCFYISAATTVLLLLVVGRLSPTALAFDAKAFDDTILFKLDWPGKTAPDLTDSQTNVEPYTITTVNNEQYQCYIPQVKGEGDVSEDKEYVGPNPIEYLSLLLFNQNTCSYSLESYWTYELCHGNYVKQYHEERDGKKIKIQKYDLGKIDQAQIKKLSAKYDELAKNPNRKAEIPVKKIDGINMPYVEIEMTDGTMCDLNDKPRSIKVLYVCYQHGKQEIYSIKETATCEYETIVLTPLLCGHPDYRAHDSGENTINCRPKDNAPKKPRSLMALEAESSKLRNKKYTDEKPQKVYAIIHVDKDGQDGQPQVRVEIHPLDTASKHYNLDTSLNPLLEQGNIIAKSGTIENFLSGKNCLNGGNGWWKYEFCYGRSVRQYHIESTGSKVVVNLGLFDKEKHIEWINANPNKKPKPLAQRKELSHFYGSGTTCDKTGKPRQTEVKFKCVTNPAGSQSSVSLYLLEPNTCEYVLGVESPLICDILTHADDSYGLISDKILMSFQDFKATNAHADSDERIANEDE</sequence>
<evidence type="ECO:0000256" key="9">
    <source>
        <dbReference type="SAM" id="SignalP"/>
    </source>
</evidence>
<evidence type="ECO:0000256" key="1">
    <source>
        <dbReference type="ARBA" id="ARBA00004319"/>
    </source>
</evidence>
<evidence type="ECO:0000259" key="10">
    <source>
        <dbReference type="PROSITE" id="PS51914"/>
    </source>
</evidence>
<dbReference type="EMBL" id="JBJJXI010000025">
    <property type="protein sequence ID" value="KAL3404358.1"/>
    <property type="molecule type" value="Genomic_DNA"/>
</dbReference>
<dbReference type="Gene3D" id="2.70.130.10">
    <property type="entry name" value="Mannose-6-phosphate receptor binding domain"/>
    <property type="match status" value="2"/>
</dbReference>
<dbReference type="PANTHER" id="PTHR15414">
    <property type="entry name" value="OS-9-RELATED"/>
    <property type="match status" value="1"/>
</dbReference>
<dbReference type="InterPro" id="IPR012913">
    <property type="entry name" value="OS9-like_dom"/>
</dbReference>
<dbReference type="AlphaFoldDB" id="A0ABD2XH66"/>
<protein>
    <recommendedName>
        <fullName evidence="7">Endoplasmic reticulum lectin 1</fullName>
    </recommendedName>
    <alternativeName>
        <fullName evidence="8">ER lectin</fullName>
    </alternativeName>
</protein>
<keyword evidence="4" id="KW-0256">Endoplasmic reticulum</keyword>
<keyword evidence="2 9" id="KW-0732">Signal</keyword>
<comment type="caution">
    <text evidence="11">The sequence shown here is derived from an EMBL/GenBank/DDBJ whole genome shotgun (WGS) entry which is preliminary data.</text>
</comment>
<gene>
    <name evidence="11" type="ORF">TKK_002852</name>
</gene>
<feature type="domain" description="MRH" evidence="10">
    <location>
        <begin position="108"/>
        <end position="244"/>
    </location>
</feature>
<evidence type="ECO:0000256" key="4">
    <source>
        <dbReference type="ARBA" id="ARBA00022824"/>
    </source>
</evidence>
<feature type="signal peptide" evidence="9">
    <location>
        <begin position="1"/>
        <end position="28"/>
    </location>
</feature>
<evidence type="ECO:0000256" key="5">
    <source>
        <dbReference type="ARBA" id="ARBA00023157"/>
    </source>
</evidence>
<name>A0ABD2XH66_9HYME</name>
<keyword evidence="5" id="KW-1015">Disulfide bond</keyword>
<evidence type="ECO:0000256" key="2">
    <source>
        <dbReference type="ARBA" id="ARBA00022729"/>
    </source>
</evidence>
<comment type="subcellular location">
    <subcellularLocation>
        <location evidence="1">Endoplasmic reticulum lumen</location>
    </subcellularLocation>
</comment>
<accession>A0ABD2XH66</accession>
<dbReference type="InterPro" id="IPR009011">
    <property type="entry name" value="Man6P_isomerase_rcpt-bd_dom_sf"/>
</dbReference>
<dbReference type="Proteomes" id="UP001627154">
    <property type="component" value="Unassembled WGS sequence"/>
</dbReference>
<evidence type="ECO:0000313" key="12">
    <source>
        <dbReference type="Proteomes" id="UP001627154"/>
    </source>
</evidence>
<dbReference type="InterPro" id="IPR044865">
    <property type="entry name" value="MRH_dom"/>
</dbReference>
<dbReference type="PANTHER" id="PTHR15414:SF0">
    <property type="entry name" value="ENDOPLASMIC RETICULUM LECTIN 1"/>
    <property type="match status" value="1"/>
</dbReference>
<organism evidence="11 12">
    <name type="scientific">Trichogramma kaykai</name>
    <dbReference type="NCBI Taxonomy" id="54128"/>
    <lineage>
        <taxon>Eukaryota</taxon>
        <taxon>Metazoa</taxon>
        <taxon>Ecdysozoa</taxon>
        <taxon>Arthropoda</taxon>
        <taxon>Hexapoda</taxon>
        <taxon>Insecta</taxon>
        <taxon>Pterygota</taxon>
        <taxon>Neoptera</taxon>
        <taxon>Endopterygota</taxon>
        <taxon>Hymenoptera</taxon>
        <taxon>Apocrita</taxon>
        <taxon>Proctotrupomorpha</taxon>
        <taxon>Chalcidoidea</taxon>
        <taxon>Trichogrammatidae</taxon>
        <taxon>Trichogramma</taxon>
    </lineage>
</organism>
<dbReference type="Pfam" id="PF07915">
    <property type="entry name" value="PRKCSH"/>
    <property type="match status" value="2"/>
</dbReference>
<feature type="domain" description="MRH" evidence="10">
    <location>
        <begin position="355"/>
        <end position="480"/>
    </location>
</feature>
<keyword evidence="3" id="KW-0677">Repeat</keyword>
<comment type="function">
    <text evidence="6">Probable lectin that binds selectively to improperly folded lumenal proteins. May function in endoplasmic reticulum quality control and endoplasmic reticulum-associated degradation (ERAD) of both non-glycosylated proteins and glycoproteins.</text>
</comment>
<evidence type="ECO:0000256" key="8">
    <source>
        <dbReference type="ARBA" id="ARBA00041661"/>
    </source>
</evidence>
<dbReference type="GO" id="GO:0005788">
    <property type="term" value="C:endoplasmic reticulum lumen"/>
    <property type="evidence" value="ECO:0007669"/>
    <property type="project" value="UniProtKB-SubCell"/>
</dbReference>
<feature type="chain" id="PRO_5044855970" description="Endoplasmic reticulum lectin 1" evidence="9">
    <location>
        <begin position="29"/>
        <end position="520"/>
    </location>
</feature>